<evidence type="ECO:0000256" key="1">
    <source>
        <dbReference type="SAM" id="Phobius"/>
    </source>
</evidence>
<feature type="transmembrane region" description="Helical" evidence="1">
    <location>
        <begin position="90"/>
        <end position="115"/>
    </location>
</feature>
<sequence>MVIINETSRLFIKDKPFKYQRIIAMNSGNYDSEICTWACHNSTTNHCIPKHTRIIKEGFPFYDQINDFYWGIINFNSKKVKGKKVSNPRYYAAMNIVFLVVLWPLAMFFLLVNYLKLRAKFKTLSS</sequence>
<keyword evidence="1" id="KW-1133">Transmembrane helix</keyword>
<proteinExistence type="predicted"/>
<organism evidence="2 3">
    <name type="scientific">Portibacter lacus</name>
    <dbReference type="NCBI Taxonomy" id="1099794"/>
    <lineage>
        <taxon>Bacteria</taxon>
        <taxon>Pseudomonadati</taxon>
        <taxon>Bacteroidota</taxon>
        <taxon>Saprospiria</taxon>
        <taxon>Saprospirales</taxon>
        <taxon>Haliscomenobacteraceae</taxon>
        <taxon>Portibacter</taxon>
    </lineage>
</organism>
<dbReference type="EMBL" id="BSOH01000001">
    <property type="protein sequence ID" value="GLR15893.1"/>
    <property type="molecule type" value="Genomic_DNA"/>
</dbReference>
<comment type="caution">
    <text evidence="2">The sequence shown here is derived from an EMBL/GenBank/DDBJ whole genome shotgun (WGS) entry which is preliminary data.</text>
</comment>
<keyword evidence="1" id="KW-0812">Transmembrane</keyword>
<name>A0AA37SJE3_9BACT</name>
<dbReference type="Proteomes" id="UP001156666">
    <property type="component" value="Unassembled WGS sequence"/>
</dbReference>
<reference evidence="2" key="1">
    <citation type="journal article" date="2014" name="Int. J. Syst. Evol. Microbiol.">
        <title>Complete genome sequence of Corynebacterium casei LMG S-19264T (=DSM 44701T), isolated from a smear-ripened cheese.</title>
        <authorList>
            <consortium name="US DOE Joint Genome Institute (JGI-PGF)"/>
            <person name="Walter F."/>
            <person name="Albersmeier A."/>
            <person name="Kalinowski J."/>
            <person name="Ruckert C."/>
        </authorList>
    </citation>
    <scope>NUCLEOTIDE SEQUENCE</scope>
    <source>
        <strain evidence="2">NBRC 108769</strain>
    </source>
</reference>
<reference evidence="2" key="2">
    <citation type="submission" date="2023-01" db="EMBL/GenBank/DDBJ databases">
        <title>Draft genome sequence of Portibacter lacus strain NBRC 108769.</title>
        <authorList>
            <person name="Sun Q."/>
            <person name="Mori K."/>
        </authorList>
    </citation>
    <scope>NUCLEOTIDE SEQUENCE</scope>
    <source>
        <strain evidence="2">NBRC 108769</strain>
    </source>
</reference>
<accession>A0AA37SJE3</accession>
<gene>
    <name evidence="2" type="ORF">GCM10007940_05080</name>
</gene>
<protein>
    <submittedName>
        <fullName evidence="2">Uncharacterized protein</fullName>
    </submittedName>
</protein>
<evidence type="ECO:0000313" key="3">
    <source>
        <dbReference type="Proteomes" id="UP001156666"/>
    </source>
</evidence>
<keyword evidence="1" id="KW-0472">Membrane</keyword>
<evidence type="ECO:0000313" key="2">
    <source>
        <dbReference type="EMBL" id="GLR15893.1"/>
    </source>
</evidence>
<keyword evidence="3" id="KW-1185">Reference proteome</keyword>
<dbReference type="AlphaFoldDB" id="A0AA37SJE3"/>